<proteinExistence type="predicted"/>
<gene>
    <name evidence="1" type="ORF">AMON00008_LOCUS64811</name>
</gene>
<dbReference type="EMBL" id="HBNR01090328">
    <property type="protein sequence ID" value="CAE4669167.1"/>
    <property type="molecule type" value="Transcribed_RNA"/>
</dbReference>
<evidence type="ECO:0000313" key="1">
    <source>
        <dbReference type="EMBL" id="CAE4669167.1"/>
    </source>
</evidence>
<sequence length="367" mass="40646">MAQAIWLKSSNLLSGTSPEVCSLLMGFAGRLPLALSLLASAWSLRSREGPPPQTLFAEPPAGYTFQRFGVSEDGKSACGLFHFETKADITQHDVVVAVATYAGRHEMMRSKHYPFHTQQLPPGALLVYFTNSAMEGQMISATDNSTDTSYQAAQDRFMHVWRFVASDCLGTGRMRWFLMLDDDAVVSFGRLGIFMRAFEKTVGDPLKQQQLLGRTTTWMKRPEVFGGNGILATGALMQALGKLPGSAWSKAVSDTIYDGQHFYYDATISMLVRGPTFPANVMRRFLSGPFGIKLWLNNVQDQVNRVLVRCGGVPRSEYESCMSFEGSAKLAITLHKVKTPATWEAASYIFSKFGTPKVSDYSKFFVE</sequence>
<dbReference type="AlphaFoldDB" id="A0A7S4WBX2"/>
<reference evidence="1" key="1">
    <citation type="submission" date="2021-01" db="EMBL/GenBank/DDBJ databases">
        <authorList>
            <person name="Corre E."/>
            <person name="Pelletier E."/>
            <person name="Niang G."/>
            <person name="Scheremetjew M."/>
            <person name="Finn R."/>
            <person name="Kale V."/>
            <person name="Holt S."/>
            <person name="Cochrane G."/>
            <person name="Meng A."/>
            <person name="Brown T."/>
            <person name="Cohen L."/>
        </authorList>
    </citation>
    <scope>NUCLEOTIDE SEQUENCE</scope>
    <source>
        <strain evidence="1">CCMP3105</strain>
    </source>
</reference>
<organism evidence="1">
    <name type="scientific">Alexandrium monilatum</name>
    <dbReference type="NCBI Taxonomy" id="311494"/>
    <lineage>
        <taxon>Eukaryota</taxon>
        <taxon>Sar</taxon>
        <taxon>Alveolata</taxon>
        <taxon>Dinophyceae</taxon>
        <taxon>Gonyaulacales</taxon>
        <taxon>Pyrocystaceae</taxon>
        <taxon>Alexandrium</taxon>
    </lineage>
</organism>
<evidence type="ECO:0008006" key="2">
    <source>
        <dbReference type="Google" id="ProtNLM"/>
    </source>
</evidence>
<accession>A0A7S4WBX2</accession>
<name>A0A7S4WBX2_9DINO</name>
<dbReference type="Gene3D" id="3.90.550.50">
    <property type="match status" value="1"/>
</dbReference>
<protein>
    <recommendedName>
        <fullName evidence="2">Hexosyltransferase</fullName>
    </recommendedName>
</protein>